<evidence type="ECO:0000313" key="2">
    <source>
        <dbReference type="Proteomes" id="UP000403266"/>
    </source>
</evidence>
<protein>
    <submittedName>
        <fullName evidence="1">Uncharacterized protein</fullName>
    </submittedName>
</protein>
<accession>A0A5N7MV68</accession>
<comment type="caution">
    <text evidence="1">The sequence shown here is derived from an EMBL/GenBank/DDBJ whole genome shotgun (WGS) entry which is preliminary data.</text>
</comment>
<evidence type="ECO:0000313" key="1">
    <source>
        <dbReference type="EMBL" id="MPR30570.1"/>
    </source>
</evidence>
<dbReference type="AlphaFoldDB" id="A0A5N7MV68"/>
<keyword evidence="2" id="KW-1185">Reference proteome</keyword>
<proteinExistence type="predicted"/>
<sequence>MEFGSGNRQPGDLHLRRDIRDSSCGILSELARLLVAVPEGAKAHRGYGSANNMLCKIIRYGTAVENDGLGISAVHVVEQNNLGSFELSRTTENVRPSFK</sequence>
<organism evidence="1 2">
    <name type="scientific">Microvirga tunisiensis</name>
    <dbReference type="NCBI Taxonomy" id="2108360"/>
    <lineage>
        <taxon>Bacteria</taxon>
        <taxon>Pseudomonadati</taxon>
        <taxon>Pseudomonadota</taxon>
        <taxon>Alphaproteobacteria</taxon>
        <taxon>Hyphomicrobiales</taxon>
        <taxon>Methylobacteriaceae</taxon>
        <taxon>Microvirga</taxon>
    </lineage>
</organism>
<reference evidence="1 2" key="1">
    <citation type="journal article" date="2019" name="Syst. Appl. Microbiol.">
        <title>Microvirga tunisiensis sp. nov., a root nodule symbiotic bacterium isolated from Lupinus micranthus and L. luteus grown in Northern Tunisia.</title>
        <authorList>
            <person name="Msaddak A."/>
            <person name="Rejili M."/>
            <person name="Duran D."/>
            <person name="Mars M."/>
            <person name="Palacios J.M."/>
            <person name="Ruiz-Argueso T."/>
            <person name="Rey L."/>
            <person name="Imperial J."/>
        </authorList>
    </citation>
    <scope>NUCLEOTIDE SEQUENCE [LARGE SCALE GENOMIC DNA]</scope>
    <source>
        <strain evidence="1 2">Lmie10</strain>
    </source>
</reference>
<dbReference type="EMBL" id="VOSK01000395">
    <property type="protein sequence ID" value="MPR30570.1"/>
    <property type="molecule type" value="Genomic_DNA"/>
</dbReference>
<gene>
    <name evidence="1" type="ORF">FS320_37620</name>
</gene>
<dbReference type="Proteomes" id="UP000403266">
    <property type="component" value="Unassembled WGS sequence"/>
</dbReference>
<name>A0A5N7MV68_9HYPH</name>